<evidence type="ECO:0000256" key="10">
    <source>
        <dbReference type="ARBA" id="ARBA00023012"/>
    </source>
</evidence>
<reference evidence="15" key="1">
    <citation type="journal article" date="2019" name="Int. J. Syst. Evol. Microbiol.">
        <title>The Global Catalogue of Microorganisms (GCM) 10K type strain sequencing project: providing services to taxonomists for standard genome sequencing and annotation.</title>
        <authorList>
            <consortium name="The Broad Institute Genomics Platform"/>
            <consortium name="The Broad Institute Genome Sequencing Center for Infectious Disease"/>
            <person name="Wu L."/>
            <person name="Ma J."/>
        </authorList>
    </citation>
    <scope>NUCLEOTIDE SEQUENCE [LARGE SCALE GENOMIC DNA]</scope>
    <source>
        <strain evidence="15">JCM 18657</strain>
    </source>
</reference>
<keyword evidence="6" id="KW-0547">Nucleotide-binding</keyword>
<feature type="transmembrane region" description="Helical" evidence="12">
    <location>
        <begin position="20"/>
        <end position="42"/>
    </location>
</feature>
<feature type="transmembrane region" description="Helical" evidence="12">
    <location>
        <begin position="313"/>
        <end position="332"/>
    </location>
</feature>
<feature type="domain" description="HAMP" evidence="13">
    <location>
        <begin position="333"/>
        <end position="385"/>
    </location>
</feature>
<dbReference type="Proteomes" id="UP001596528">
    <property type="component" value="Unassembled WGS sequence"/>
</dbReference>
<dbReference type="InterPro" id="IPR003594">
    <property type="entry name" value="HATPase_dom"/>
</dbReference>
<evidence type="ECO:0000256" key="9">
    <source>
        <dbReference type="ARBA" id="ARBA00022989"/>
    </source>
</evidence>
<evidence type="ECO:0000256" key="4">
    <source>
        <dbReference type="ARBA" id="ARBA00022679"/>
    </source>
</evidence>
<dbReference type="PANTHER" id="PTHR34220:SF11">
    <property type="entry name" value="SENSOR PROTEIN KINASE HPTS"/>
    <property type="match status" value="1"/>
</dbReference>
<evidence type="ECO:0000256" key="8">
    <source>
        <dbReference type="ARBA" id="ARBA00022840"/>
    </source>
</evidence>
<organism evidence="14 15">
    <name type="scientific">Paenibacillus thermoaerophilus</name>
    <dbReference type="NCBI Taxonomy" id="1215385"/>
    <lineage>
        <taxon>Bacteria</taxon>
        <taxon>Bacillati</taxon>
        <taxon>Bacillota</taxon>
        <taxon>Bacilli</taxon>
        <taxon>Bacillales</taxon>
        <taxon>Paenibacillaceae</taxon>
        <taxon>Paenibacillus</taxon>
    </lineage>
</organism>
<evidence type="ECO:0000256" key="2">
    <source>
        <dbReference type="ARBA" id="ARBA00022475"/>
    </source>
</evidence>
<dbReference type="SMART" id="SM00304">
    <property type="entry name" value="HAMP"/>
    <property type="match status" value="1"/>
</dbReference>
<keyword evidence="7 14" id="KW-0418">Kinase</keyword>
<evidence type="ECO:0000256" key="1">
    <source>
        <dbReference type="ARBA" id="ARBA00004651"/>
    </source>
</evidence>
<dbReference type="Gene3D" id="3.30.565.10">
    <property type="entry name" value="Histidine kinase-like ATPase, C-terminal domain"/>
    <property type="match status" value="1"/>
</dbReference>
<evidence type="ECO:0000256" key="3">
    <source>
        <dbReference type="ARBA" id="ARBA00022553"/>
    </source>
</evidence>
<evidence type="ECO:0000313" key="15">
    <source>
        <dbReference type="Proteomes" id="UP001596528"/>
    </source>
</evidence>
<dbReference type="InterPro" id="IPR010559">
    <property type="entry name" value="Sig_transdc_His_kin_internal"/>
</dbReference>
<evidence type="ECO:0000256" key="6">
    <source>
        <dbReference type="ARBA" id="ARBA00022741"/>
    </source>
</evidence>
<dbReference type="Pfam" id="PF00672">
    <property type="entry name" value="HAMP"/>
    <property type="match status" value="1"/>
</dbReference>
<dbReference type="SUPFAM" id="SSF158472">
    <property type="entry name" value="HAMP domain-like"/>
    <property type="match status" value="1"/>
</dbReference>
<keyword evidence="11 12" id="KW-0472">Membrane</keyword>
<dbReference type="GO" id="GO:0004673">
    <property type="term" value="F:protein histidine kinase activity"/>
    <property type="evidence" value="ECO:0007669"/>
    <property type="project" value="UniProtKB-EC"/>
</dbReference>
<evidence type="ECO:0000256" key="11">
    <source>
        <dbReference type="ARBA" id="ARBA00023136"/>
    </source>
</evidence>
<proteinExistence type="predicted"/>
<dbReference type="Pfam" id="PF02518">
    <property type="entry name" value="HATPase_c"/>
    <property type="match status" value="1"/>
</dbReference>
<keyword evidence="4 14" id="KW-0808">Transferase</keyword>
<dbReference type="Gene3D" id="3.30.450.20">
    <property type="entry name" value="PAS domain"/>
    <property type="match status" value="2"/>
</dbReference>
<dbReference type="Pfam" id="PF02743">
    <property type="entry name" value="dCache_1"/>
    <property type="match status" value="1"/>
</dbReference>
<dbReference type="CDD" id="cd06225">
    <property type="entry name" value="HAMP"/>
    <property type="match status" value="1"/>
</dbReference>
<dbReference type="PROSITE" id="PS50885">
    <property type="entry name" value="HAMP"/>
    <property type="match status" value="1"/>
</dbReference>
<dbReference type="PANTHER" id="PTHR34220">
    <property type="entry name" value="SENSOR HISTIDINE KINASE YPDA"/>
    <property type="match status" value="1"/>
</dbReference>
<name>A0ABW2UZ24_9BACL</name>
<evidence type="ECO:0000256" key="7">
    <source>
        <dbReference type="ARBA" id="ARBA00022777"/>
    </source>
</evidence>
<keyword evidence="9 12" id="KW-1133">Transmembrane helix</keyword>
<dbReference type="InterPro" id="IPR050640">
    <property type="entry name" value="Bact_2-comp_sensor_kinase"/>
</dbReference>
<dbReference type="Pfam" id="PF06580">
    <property type="entry name" value="His_kinase"/>
    <property type="match status" value="1"/>
</dbReference>
<sequence length="622" mass="70599">MRNRRLHDWARTLLLRDAPLSIRLLVYSALLVVIPMISLGLVSYRKSSEVLRQEANQYSQEIMEQVQAYVEDYFRDLEITMIRILNDPDIRTFMRARSLEEAEQNPGRRAVLQVLQNASYSRSDIAGVTIMLDGVMIVDSTAGGAREPAENVLQEHWYKTLSANGDTKVVTRLVRLHENRDKEPVITLARRLVSPMTLEPAGLLMIDVNYKRLKEAAEMVRVGQSGYLMILDDSGNYVYHPDADKIGRPYEGVGLDEMTRAGSGSFRTRELDRQAAEDDFLAFRRSGSFGWTLAAARPYADLMAGNNYIARTIVLAGLLFLAFVYIVGVWFARSITRPVYRLKHMLKHVENGNFDVRVPVAARDELGYLSLAFNHMTARLGELVNEVYGSRIREAESSLRQKETELKALQSQINPHFLFNSLETIRGMALGGEREDIADMSAALAKLMRYSLSNESAVTLQKELEISEWYLRIQKHRFGDLFDYRIEIPEWAKRQRIVKFALQPIIENAVIHGVENSLRPVRICVYAERETATSMTVVVCDDGPGIPPDRLAQLQSWLAEANPMERDAHIGLINVHRRIQHVFGEAYGLEVESGEGKGVTVRIRLPLDEAAREEVRDHGPND</sequence>
<dbReference type="InterPro" id="IPR033479">
    <property type="entry name" value="dCache_1"/>
</dbReference>
<dbReference type="RefSeq" id="WP_138789490.1">
    <property type="nucleotide sequence ID" value="NZ_JBHTGQ010000001.1"/>
</dbReference>
<comment type="caution">
    <text evidence="14">The sequence shown here is derived from an EMBL/GenBank/DDBJ whole genome shotgun (WGS) entry which is preliminary data.</text>
</comment>
<evidence type="ECO:0000256" key="5">
    <source>
        <dbReference type="ARBA" id="ARBA00022692"/>
    </source>
</evidence>
<dbReference type="EC" id="2.7.13.3" evidence="14"/>
<comment type="subcellular location">
    <subcellularLocation>
        <location evidence="1">Cell membrane</location>
        <topology evidence="1">Multi-pass membrane protein</topology>
    </subcellularLocation>
</comment>
<evidence type="ECO:0000259" key="13">
    <source>
        <dbReference type="PROSITE" id="PS50885"/>
    </source>
</evidence>
<dbReference type="SMART" id="SM00387">
    <property type="entry name" value="HATPase_c"/>
    <property type="match status" value="1"/>
</dbReference>
<dbReference type="InterPro" id="IPR003660">
    <property type="entry name" value="HAMP_dom"/>
</dbReference>
<keyword evidence="10" id="KW-0902">Two-component regulatory system</keyword>
<dbReference type="Gene3D" id="6.10.340.10">
    <property type="match status" value="1"/>
</dbReference>
<protein>
    <submittedName>
        <fullName evidence="14">Sensor histidine kinase</fullName>
        <ecNumber evidence="14">2.7.13.3</ecNumber>
    </submittedName>
</protein>
<evidence type="ECO:0000313" key="14">
    <source>
        <dbReference type="EMBL" id="MFC7748331.1"/>
    </source>
</evidence>
<keyword evidence="8" id="KW-0067">ATP-binding</keyword>
<keyword evidence="2" id="KW-1003">Cell membrane</keyword>
<accession>A0ABW2UZ24</accession>
<dbReference type="CDD" id="cd12912">
    <property type="entry name" value="PDC2_MCP_like"/>
    <property type="match status" value="1"/>
</dbReference>
<dbReference type="EMBL" id="JBHTGQ010000001">
    <property type="protein sequence ID" value="MFC7748331.1"/>
    <property type="molecule type" value="Genomic_DNA"/>
</dbReference>
<gene>
    <name evidence="14" type="ORF">ACFQWB_00030</name>
</gene>
<keyword evidence="3" id="KW-0597">Phosphoprotein</keyword>
<dbReference type="SUPFAM" id="SSF55874">
    <property type="entry name" value="ATPase domain of HSP90 chaperone/DNA topoisomerase II/histidine kinase"/>
    <property type="match status" value="1"/>
</dbReference>
<evidence type="ECO:0000256" key="12">
    <source>
        <dbReference type="SAM" id="Phobius"/>
    </source>
</evidence>
<keyword evidence="5 12" id="KW-0812">Transmembrane</keyword>
<dbReference type="InterPro" id="IPR036890">
    <property type="entry name" value="HATPase_C_sf"/>
</dbReference>
<keyword evidence="15" id="KW-1185">Reference proteome</keyword>